<organism evidence="1 2">
    <name type="scientific">Amanita muscaria (strain Koide BX008)</name>
    <dbReference type="NCBI Taxonomy" id="946122"/>
    <lineage>
        <taxon>Eukaryota</taxon>
        <taxon>Fungi</taxon>
        <taxon>Dikarya</taxon>
        <taxon>Basidiomycota</taxon>
        <taxon>Agaricomycotina</taxon>
        <taxon>Agaricomycetes</taxon>
        <taxon>Agaricomycetidae</taxon>
        <taxon>Agaricales</taxon>
        <taxon>Pluteineae</taxon>
        <taxon>Amanitaceae</taxon>
        <taxon>Amanita</taxon>
    </lineage>
</organism>
<dbReference type="Proteomes" id="UP000054549">
    <property type="component" value="Unassembled WGS sequence"/>
</dbReference>
<dbReference type="EMBL" id="KN818892">
    <property type="protein sequence ID" value="KIL54186.1"/>
    <property type="molecule type" value="Genomic_DNA"/>
</dbReference>
<dbReference type="InterPro" id="IPR043502">
    <property type="entry name" value="DNA/RNA_pol_sf"/>
</dbReference>
<keyword evidence="2" id="KW-1185">Reference proteome</keyword>
<dbReference type="STRING" id="946122.A0A0C2WC80"/>
<feature type="non-terminal residue" evidence="1">
    <location>
        <position position="170"/>
    </location>
</feature>
<evidence type="ECO:0000313" key="1">
    <source>
        <dbReference type="EMBL" id="KIL54186.1"/>
    </source>
</evidence>
<feature type="non-terminal residue" evidence="1">
    <location>
        <position position="1"/>
    </location>
</feature>
<gene>
    <name evidence="1" type="ORF">M378DRAFT_41809</name>
</gene>
<dbReference type="HOGENOM" id="CLU_092523_0_0_1"/>
<name>A0A0C2WC80_AMAMK</name>
<dbReference type="AlphaFoldDB" id="A0A0C2WC80"/>
<dbReference type="SUPFAM" id="SSF56672">
    <property type="entry name" value="DNA/RNA polymerases"/>
    <property type="match status" value="1"/>
</dbReference>
<protein>
    <recommendedName>
        <fullName evidence="3">Polyprotein</fullName>
    </recommendedName>
</protein>
<reference evidence="1 2" key="1">
    <citation type="submission" date="2014-04" db="EMBL/GenBank/DDBJ databases">
        <title>Evolutionary Origins and Diversification of the Mycorrhizal Mutualists.</title>
        <authorList>
            <consortium name="DOE Joint Genome Institute"/>
            <consortium name="Mycorrhizal Genomics Consortium"/>
            <person name="Kohler A."/>
            <person name="Kuo A."/>
            <person name="Nagy L.G."/>
            <person name="Floudas D."/>
            <person name="Copeland A."/>
            <person name="Barry K.W."/>
            <person name="Cichocki N."/>
            <person name="Veneault-Fourrey C."/>
            <person name="LaButti K."/>
            <person name="Lindquist E.A."/>
            <person name="Lipzen A."/>
            <person name="Lundell T."/>
            <person name="Morin E."/>
            <person name="Murat C."/>
            <person name="Riley R."/>
            <person name="Ohm R."/>
            <person name="Sun H."/>
            <person name="Tunlid A."/>
            <person name="Henrissat B."/>
            <person name="Grigoriev I.V."/>
            <person name="Hibbett D.S."/>
            <person name="Martin F."/>
        </authorList>
    </citation>
    <scope>NUCLEOTIDE SEQUENCE [LARGE SCALE GENOMIC DNA]</scope>
    <source>
        <strain evidence="1 2">Koide BX008</strain>
    </source>
</reference>
<dbReference type="InParanoid" id="A0A0C2WC80"/>
<evidence type="ECO:0008006" key="3">
    <source>
        <dbReference type="Google" id="ProtNLM"/>
    </source>
</evidence>
<accession>A0A0C2WC80</accession>
<dbReference type="OrthoDB" id="5599163at2759"/>
<evidence type="ECO:0000313" key="2">
    <source>
        <dbReference type="Proteomes" id="UP000054549"/>
    </source>
</evidence>
<proteinExistence type="predicted"/>
<sequence>DTVAVFGKRYKPVAKKIKPIISTLPTEFRIVRNITGDPLADLPKIETRPPDFKPTGRYTQERKEALDQVHKGDFLLPEERKLLHHFVTLHDTAFAWEDSKRGRFKSEFFPPVDIPTVSHEPWIQKNIPIPPGIYNEVCGMIRTKIQAGVYEPSNSSYRSRWFCVVKKDSR</sequence>